<sequence>MTSLLLGGFFDMKKTARSLYIKSIGLSLNLLSIAFPKKATSFAYGLFSEPRSGKLNPTQLPKILQKAQSEQITHGDSFFQTYTWKGNDTVILLVHGWESNAARWENLLPFLKKSGSTIVAMDAPAHGLSSGKEFSIPQYAEFIHIAVQKFKPNYLIGHSIGGQTCLYYQSLYQNDAIEKIVILGSPSDFNIILSNFVTLLQLNTTIAQNIENHYLNHFQLDIHEFSSRLFAETINTKGFIAHDTEDIVVKIDEAKKIASTWKNAVLLETKGLGHSMHDAHLYQKVSQFLFD</sequence>
<dbReference type="GO" id="GO:0016020">
    <property type="term" value="C:membrane"/>
    <property type="evidence" value="ECO:0007669"/>
    <property type="project" value="TreeGrafter"/>
</dbReference>
<dbReference type="PANTHER" id="PTHR43798:SF33">
    <property type="entry name" value="HYDROLASE, PUTATIVE (AFU_ORTHOLOGUE AFUA_2G14860)-RELATED"/>
    <property type="match status" value="1"/>
</dbReference>
<organism evidence="2 3">
    <name type="scientific">Flavobacterium succinicans</name>
    <dbReference type="NCBI Taxonomy" id="29536"/>
    <lineage>
        <taxon>Bacteria</taxon>
        <taxon>Pseudomonadati</taxon>
        <taxon>Bacteroidota</taxon>
        <taxon>Flavobacteriia</taxon>
        <taxon>Flavobacteriales</taxon>
        <taxon>Flavobacteriaceae</taxon>
        <taxon>Flavobacterium</taxon>
    </lineage>
</organism>
<keyword evidence="3" id="KW-1185">Reference proteome</keyword>
<dbReference type="RefSeq" id="WP_231891033.1">
    <property type="nucleotide sequence ID" value="NZ_JMTM01000017.1"/>
</dbReference>
<comment type="caution">
    <text evidence="2">The sequence shown here is derived from an EMBL/GenBank/DDBJ whole genome shotgun (WGS) entry which is preliminary data.</text>
</comment>
<dbReference type="Gene3D" id="3.40.50.1820">
    <property type="entry name" value="alpha/beta hydrolase"/>
    <property type="match status" value="1"/>
</dbReference>
<proteinExistence type="predicted"/>
<dbReference type="InterPro" id="IPR000073">
    <property type="entry name" value="AB_hydrolase_1"/>
</dbReference>
<dbReference type="Proteomes" id="UP000093807">
    <property type="component" value="Unassembled WGS sequence"/>
</dbReference>
<evidence type="ECO:0000313" key="2">
    <source>
        <dbReference type="EMBL" id="OAZ04620.1"/>
    </source>
</evidence>
<dbReference type="InterPro" id="IPR029058">
    <property type="entry name" value="AB_hydrolase_fold"/>
</dbReference>
<accession>A0A199XSJ9</accession>
<dbReference type="PATRIC" id="fig|29536.5.peg.490"/>
<feature type="domain" description="AB hydrolase-1" evidence="1">
    <location>
        <begin position="90"/>
        <end position="193"/>
    </location>
</feature>
<gene>
    <name evidence="2" type="ORF">FLB_04620</name>
</gene>
<dbReference type="AlphaFoldDB" id="A0A199XSJ9"/>
<dbReference type="EMBL" id="JMTM01000017">
    <property type="protein sequence ID" value="OAZ04620.1"/>
    <property type="molecule type" value="Genomic_DNA"/>
</dbReference>
<dbReference type="PANTHER" id="PTHR43798">
    <property type="entry name" value="MONOACYLGLYCEROL LIPASE"/>
    <property type="match status" value="1"/>
</dbReference>
<evidence type="ECO:0000313" key="3">
    <source>
        <dbReference type="Proteomes" id="UP000093807"/>
    </source>
</evidence>
<dbReference type="Pfam" id="PF00561">
    <property type="entry name" value="Abhydrolase_1"/>
    <property type="match status" value="1"/>
</dbReference>
<reference evidence="2 3" key="1">
    <citation type="submission" date="2016-06" db="EMBL/GenBank/DDBJ databases">
        <title>Draft genome sequence of Flavobacterium succinicans strain DD5b.</title>
        <authorList>
            <person name="Poehlein A."/>
            <person name="Daniel R."/>
            <person name="Simeonova D.D."/>
        </authorList>
    </citation>
    <scope>NUCLEOTIDE SEQUENCE [LARGE SCALE GENOMIC DNA]</scope>
    <source>
        <strain evidence="2 3">DD5b</strain>
    </source>
</reference>
<dbReference type="SUPFAM" id="SSF53474">
    <property type="entry name" value="alpha/beta-Hydrolases"/>
    <property type="match status" value="1"/>
</dbReference>
<protein>
    <submittedName>
        <fullName evidence="2">2-succinyl-6-hydroxy-2, 4-cyclohexadiene-1-carboxylate synthase</fullName>
    </submittedName>
</protein>
<name>A0A199XSJ9_9FLAO</name>
<dbReference type="InterPro" id="IPR050266">
    <property type="entry name" value="AB_hydrolase_sf"/>
</dbReference>
<evidence type="ECO:0000259" key="1">
    <source>
        <dbReference type="Pfam" id="PF00561"/>
    </source>
</evidence>